<dbReference type="AlphaFoldDB" id="A0A915YKN6"/>
<evidence type="ECO:0000313" key="3">
    <source>
        <dbReference type="Proteomes" id="UP001060919"/>
    </source>
</evidence>
<proteinExistence type="predicted"/>
<keyword evidence="1" id="KW-0812">Transmembrane</keyword>
<feature type="transmembrane region" description="Helical" evidence="1">
    <location>
        <begin position="55"/>
        <end position="80"/>
    </location>
</feature>
<keyword evidence="1" id="KW-1133">Transmembrane helix</keyword>
<sequence length="371" mass="43230">MNVKLPTKENRQSLWIKLGLSAILLRIVFSYQPQWCEQFYARGLYPWVRSFFDNTIGLLPIAGIYLFGLIVFLWIAILFWRLMTQLVIRKEGIKGKGYPKSFFSFLMGLVFWFLLLWGYNYARVPMAEQIGLQIPDSMNFEQIWEEAQYIKNTCIETRLQIPNSDTNAITAAYYPNDLETEMRKLLEKVLKKYGYDYSGHVRGRLLQPKGVLLRFNSSGVYFPFTGEGHIDAGLHPISKPFTIAHELGHGYGFGSEASCNFLGFLACIESKNPVIRYSGYLMYWRYVYSSMMEFMTEEDYLAERATIARGMHNDIEAIYANQDLYPPFIPFLQPAVYDVFLKVQGVKDGIKSYDRMVLLVSSWRKKYNHQR</sequence>
<dbReference type="EMBL" id="AP026867">
    <property type="protein sequence ID" value="BDS14990.1"/>
    <property type="molecule type" value="Genomic_DNA"/>
</dbReference>
<accession>A0A915YKN6</accession>
<protein>
    <submittedName>
        <fullName evidence="2">DUF3810 domain-containing protein</fullName>
    </submittedName>
</protein>
<feature type="transmembrane region" description="Helical" evidence="1">
    <location>
        <begin position="14"/>
        <end position="35"/>
    </location>
</feature>
<feature type="transmembrane region" description="Helical" evidence="1">
    <location>
        <begin position="101"/>
        <end position="119"/>
    </location>
</feature>
<dbReference type="KEGG" id="aup:AsAng_0057720"/>
<reference evidence="2" key="1">
    <citation type="submission" date="2022-09" db="EMBL/GenBank/DDBJ databases">
        <title>Aureispira anguillicida sp. nov., isolated from Leptocephalus of Japanese eel Anguilla japonica.</title>
        <authorList>
            <person name="Yuasa K."/>
            <person name="Mekata T."/>
            <person name="Ikunari K."/>
        </authorList>
    </citation>
    <scope>NUCLEOTIDE SEQUENCE</scope>
    <source>
        <strain evidence="2">EL160426</strain>
    </source>
</reference>
<evidence type="ECO:0000256" key="1">
    <source>
        <dbReference type="SAM" id="Phobius"/>
    </source>
</evidence>
<dbReference type="RefSeq" id="WP_264790182.1">
    <property type="nucleotide sequence ID" value="NZ_AP026867.1"/>
</dbReference>
<dbReference type="Pfam" id="PF12725">
    <property type="entry name" value="DUF3810"/>
    <property type="match status" value="1"/>
</dbReference>
<keyword evidence="3" id="KW-1185">Reference proteome</keyword>
<dbReference type="Proteomes" id="UP001060919">
    <property type="component" value="Chromosome"/>
</dbReference>
<organism evidence="2 3">
    <name type="scientific">Aureispira anguillae</name>
    <dbReference type="NCBI Taxonomy" id="2864201"/>
    <lineage>
        <taxon>Bacteria</taxon>
        <taxon>Pseudomonadati</taxon>
        <taxon>Bacteroidota</taxon>
        <taxon>Saprospiria</taxon>
        <taxon>Saprospirales</taxon>
        <taxon>Saprospiraceae</taxon>
        <taxon>Aureispira</taxon>
    </lineage>
</organism>
<evidence type="ECO:0000313" key="2">
    <source>
        <dbReference type="EMBL" id="BDS14990.1"/>
    </source>
</evidence>
<gene>
    <name evidence="2" type="ORF">AsAng_0057720</name>
</gene>
<name>A0A915YKN6_9BACT</name>
<dbReference type="InterPro" id="IPR024294">
    <property type="entry name" value="DUF3810"/>
</dbReference>
<keyword evidence="1" id="KW-0472">Membrane</keyword>